<dbReference type="Pfam" id="PF00589">
    <property type="entry name" value="Phage_integrase"/>
    <property type="match status" value="1"/>
</dbReference>
<keyword evidence="4" id="KW-0233">DNA recombination</keyword>
<feature type="domain" description="Core-binding (CB)" evidence="7">
    <location>
        <begin position="121"/>
        <end position="204"/>
    </location>
</feature>
<dbReference type="InterPro" id="IPR044068">
    <property type="entry name" value="CB"/>
</dbReference>
<evidence type="ECO:0000259" key="6">
    <source>
        <dbReference type="PROSITE" id="PS51898"/>
    </source>
</evidence>
<dbReference type="Gene3D" id="1.10.443.10">
    <property type="entry name" value="Intergrase catalytic core"/>
    <property type="match status" value="1"/>
</dbReference>
<keyword evidence="3 5" id="KW-0238">DNA-binding</keyword>
<dbReference type="InterPro" id="IPR013762">
    <property type="entry name" value="Integrase-like_cat_sf"/>
</dbReference>
<dbReference type="InterPro" id="IPR002104">
    <property type="entry name" value="Integrase_catalytic"/>
</dbReference>
<comment type="caution">
    <text evidence="8">The sequence shown here is derived from an EMBL/GenBank/DDBJ whole genome shotgun (WGS) entry which is preliminary data.</text>
</comment>
<dbReference type="InterPro" id="IPR011010">
    <property type="entry name" value="DNA_brk_join_enz"/>
</dbReference>
<reference evidence="8 9" key="1">
    <citation type="journal article" date="2021" name="Front. Microbiol.">
        <title>Aerobic Denitrification and Heterotrophic Sulfur Oxidation in the Genus Halomonas Revealed by Six Novel Species Characterizations and Genome-Based Analysis.</title>
        <authorList>
            <person name="Wang L."/>
            <person name="Shao Z."/>
        </authorList>
    </citation>
    <scope>NUCLEOTIDE SEQUENCE [LARGE SCALE GENOMIC DNA]</scope>
    <source>
        <strain evidence="8 9">MCCC 1A11058</strain>
    </source>
</reference>
<dbReference type="PANTHER" id="PTHR30349">
    <property type="entry name" value="PHAGE INTEGRASE-RELATED"/>
    <property type="match status" value="1"/>
</dbReference>
<evidence type="ECO:0000256" key="1">
    <source>
        <dbReference type="ARBA" id="ARBA00008857"/>
    </source>
</evidence>
<evidence type="ECO:0000256" key="4">
    <source>
        <dbReference type="ARBA" id="ARBA00023172"/>
    </source>
</evidence>
<feature type="domain" description="Tyr recombinase" evidence="6">
    <location>
        <begin position="229"/>
        <end position="419"/>
    </location>
</feature>
<evidence type="ECO:0000256" key="2">
    <source>
        <dbReference type="ARBA" id="ARBA00022908"/>
    </source>
</evidence>
<dbReference type="PROSITE" id="PS51898">
    <property type="entry name" value="TYR_RECOMBINASE"/>
    <property type="match status" value="1"/>
</dbReference>
<dbReference type="SUPFAM" id="SSF56349">
    <property type="entry name" value="DNA breaking-rejoining enzymes"/>
    <property type="match status" value="1"/>
</dbReference>
<gene>
    <name evidence="8" type="ORF">HOP59_04930</name>
</gene>
<name>A0ABS9ANQ0_9GAMM</name>
<sequence>MRGNVWFVQKRLSPILTQHLGKKMLQQSTQTGDLDAACRIRDQVLVELSELEALLLGQASPAQRRRQFIEARERFKEYEESIISDEPLTLLDVIEPERLSEIEQDALRSMYSGQTPDEYRLSLKAALEDWLYSPLVERKPSTRSKNSHAVELFLSCLGGDDVVLAAITRKQVRGFITEQLHLGKTKQTVANYLSGLSALWRHAEYTMEEPLPAGNPFKGHSLNPKATVKSYDQFTRDDVEAIFKATEEAEGIFYLLPRLGFYTGARLEELCSLKTTDIIQQQGVWCLSVREGMGKNSNATRDVPLHSAIKPLVLEQLKQAQAVGSVYLFPEAGATNRSDGKKGPKFSQWFSRLTEKTIPKQGRKVSFHSFRTTAITIMLGAGFQEQLVVWVTGHERGLTTASKVYHRGPDFKMRLKAVEAIKVEALLEADQSNYSSR</sequence>
<proteinExistence type="inferred from homology"/>
<comment type="similarity">
    <text evidence="1">Belongs to the 'phage' integrase family.</text>
</comment>
<evidence type="ECO:0000313" key="9">
    <source>
        <dbReference type="Proteomes" id="UP001320272"/>
    </source>
</evidence>
<accession>A0ABS9ANQ0</accession>
<dbReference type="RefSeq" id="WP_234253045.1">
    <property type="nucleotide sequence ID" value="NZ_JABFTV010000002.1"/>
</dbReference>
<dbReference type="Gene3D" id="1.10.150.130">
    <property type="match status" value="1"/>
</dbReference>
<evidence type="ECO:0000256" key="5">
    <source>
        <dbReference type="PROSITE-ProRule" id="PRU01248"/>
    </source>
</evidence>
<organism evidence="8 9">
    <name type="scientific">Billgrantia aerodenitrificans</name>
    <dbReference type="NCBI Taxonomy" id="2733483"/>
    <lineage>
        <taxon>Bacteria</taxon>
        <taxon>Pseudomonadati</taxon>
        <taxon>Pseudomonadota</taxon>
        <taxon>Gammaproteobacteria</taxon>
        <taxon>Oceanospirillales</taxon>
        <taxon>Halomonadaceae</taxon>
        <taxon>Billgrantia</taxon>
    </lineage>
</organism>
<dbReference type="EMBL" id="JABFTV010000002">
    <property type="protein sequence ID" value="MCE8023471.1"/>
    <property type="molecule type" value="Genomic_DNA"/>
</dbReference>
<keyword evidence="9" id="KW-1185">Reference proteome</keyword>
<dbReference type="Proteomes" id="UP001320272">
    <property type="component" value="Unassembled WGS sequence"/>
</dbReference>
<evidence type="ECO:0000256" key="3">
    <source>
        <dbReference type="ARBA" id="ARBA00023125"/>
    </source>
</evidence>
<evidence type="ECO:0000313" key="8">
    <source>
        <dbReference type="EMBL" id="MCE8023471.1"/>
    </source>
</evidence>
<evidence type="ECO:0000259" key="7">
    <source>
        <dbReference type="PROSITE" id="PS51900"/>
    </source>
</evidence>
<dbReference type="PROSITE" id="PS51900">
    <property type="entry name" value="CB"/>
    <property type="match status" value="1"/>
</dbReference>
<dbReference type="InterPro" id="IPR050090">
    <property type="entry name" value="Tyrosine_recombinase_XerCD"/>
</dbReference>
<protein>
    <submittedName>
        <fullName evidence="8">Tyrosine-type recombinase/integrase</fullName>
    </submittedName>
</protein>
<keyword evidence="2" id="KW-0229">DNA integration</keyword>
<dbReference type="InterPro" id="IPR010998">
    <property type="entry name" value="Integrase_recombinase_N"/>
</dbReference>
<dbReference type="PANTHER" id="PTHR30349:SF41">
    <property type="entry name" value="INTEGRASE_RECOMBINASE PROTEIN MJ0367-RELATED"/>
    <property type="match status" value="1"/>
</dbReference>